<evidence type="ECO:0000313" key="3">
    <source>
        <dbReference type="Proteomes" id="UP000323393"/>
    </source>
</evidence>
<evidence type="ECO:0000313" key="2">
    <source>
        <dbReference type="EMBL" id="TYS57973.1"/>
    </source>
</evidence>
<dbReference type="Proteomes" id="UP000323393">
    <property type="component" value="Unassembled WGS sequence"/>
</dbReference>
<protein>
    <submittedName>
        <fullName evidence="2">Uncharacterized protein</fullName>
    </submittedName>
</protein>
<reference evidence="2 3" key="1">
    <citation type="submission" date="2019-08" db="EMBL/GenBank/DDBJ databases">
        <title>Bacillus genomes from the desert of Cuatro Cienegas, Coahuila.</title>
        <authorList>
            <person name="Olmedo-Alvarez G."/>
        </authorList>
    </citation>
    <scope>NUCLEOTIDE SEQUENCE [LARGE SCALE GENOMIC DNA]</scope>
    <source>
        <strain evidence="2 3">CH88_3T</strain>
    </source>
</reference>
<dbReference type="EMBL" id="VTEU01000005">
    <property type="protein sequence ID" value="TYS57973.1"/>
    <property type="molecule type" value="Genomic_DNA"/>
</dbReference>
<comment type="caution">
    <text evidence="2">The sequence shown here is derived from an EMBL/GenBank/DDBJ whole genome shotgun (WGS) entry which is preliminary data.</text>
</comment>
<accession>A0AA94WPM6</accession>
<name>A0AA94WPM6_9BACI</name>
<feature type="compositionally biased region" description="Basic and acidic residues" evidence="1">
    <location>
        <begin position="1"/>
        <end position="10"/>
    </location>
</feature>
<feature type="region of interest" description="Disordered" evidence="1">
    <location>
        <begin position="1"/>
        <end position="21"/>
    </location>
</feature>
<gene>
    <name evidence="2" type="ORF">FZC74_13320</name>
</gene>
<sequence length="76" mass="8549">MRPRKTKPEGAHGPPAGKRSAWNGNQLCIYTSITLKKGVHKRTPFVILGKLLIWLGNAHLLDLLGRTCHLFQVQHQ</sequence>
<evidence type="ECO:0000256" key="1">
    <source>
        <dbReference type="SAM" id="MobiDB-lite"/>
    </source>
</evidence>
<dbReference type="AlphaFoldDB" id="A0AA94WPM6"/>
<organism evidence="2 3">
    <name type="scientific">Sutcliffiella horikoshii</name>
    <dbReference type="NCBI Taxonomy" id="79883"/>
    <lineage>
        <taxon>Bacteria</taxon>
        <taxon>Bacillati</taxon>
        <taxon>Bacillota</taxon>
        <taxon>Bacilli</taxon>
        <taxon>Bacillales</taxon>
        <taxon>Bacillaceae</taxon>
        <taxon>Sutcliffiella</taxon>
    </lineage>
</organism>
<proteinExistence type="predicted"/>